<evidence type="ECO:0000313" key="4">
    <source>
        <dbReference type="Proteomes" id="UP000184497"/>
    </source>
</evidence>
<dbReference type="SMART" id="SM00382">
    <property type="entry name" value="AAA"/>
    <property type="match status" value="1"/>
</dbReference>
<dbReference type="SUPFAM" id="SSF52540">
    <property type="entry name" value="P-loop containing nucleoside triphosphate hydrolases"/>
    <property type="match status" value="1"/>
</dbReference>
<accession>A0A1M6SPZ9</accession>
<dbReference type="InterPro" id="IPR052026">
    <property type="entry name" value="ExeA_AAA_ATPase_DNA-bind"/>
</dbReference>
<gene>
    <name evidence="3" type="ORF">SAMN05216369_2179</name>
</gene>
<dbReference type="InterPro" id="IPR027417">
    <property type="entry name" value="P-loop_NTPase"/>
</dbReference>
<dbReference type="Gene3D" id="3.40.50.300">
    <property type="entry name" value="P-loop containing nucleotide triphosphate hydrolases"/>
    <property type="match status" value="1"/>
</dbReference>
<dbReference type="OrthoDB" id="9780149at2"/>
<dbReference type="InterPro" id="IPR003593">
    <property type="entry name" value="AAA+_ATPase"/>
</dbReference>
<dbReference type="Pfam" id="PF13401">
    <property type="entry name" value="AAA_22"/>
    <property type="match status" value="1"/>
</dbReference>
<evidence type="ECO:0000259" key="2">
    <source>
        <dbReference type="SMART" id="SM00382"/>
    </source>
</evidence>
<feature type="compositionally biased region" description="Acidic residues" evidence="1">
    <location>
        <begin position="336"/>
        <end position="345"/>
    </location>
</feature>
<protein>
    <submittedName>
        <fullName evidence="3">General secretion pathway protein A</fullName>
    </submittedName>
</protein>
<dbReference type="InterPro" id="IPR049945">
    <property type="entry name" value="AAA_22"/>
</dbReference>
<dbReference type="Proteomes" id="UP000184497">
    <property type="component" value="Unassembled WGS sequence"/>
</dbReference>
<dbReference type="PANTHER" id="PTHR35894:SF1">
    <property type="entry name" value="PHOSPHORIBULOKINASE _ URIDINE KINASE FAMILY"/>
    <property type="match status" value="1"/>
</dbReference>
<dbReference type="STRING" id="564117.SAMN05216369_2179"/>
<keyword evidence="4" id="KW-1185">Reference proteome</keyword>
<dbReference type="RefSeq" id="WP_072797253.1">
    <property type="nucleotide sequence ID" value="NZ_FRAQ01000001.1"/>
</dbReference>
<name>A0A1M6SPZ9_9GAMM</name>
<evidence type="ECO:0000256" key="1">
    <source>
        <dbReference type="SAM" id="MobiDB-lite"/>
    </source>
</evidence>
<dbReference type="GO" id="GO:0016887">
    <property type="term" value="F:ATP hydrolysis activity"/>
    <property type="evidence" value="ECO:0007669"/>
    <property type="project" value="InterPro"/>
</dbReference>
<dbReference type="PANTHER" id="PTHR35894">
    <property type="entry name" value="GENERAL SECRETION PATHWAY PROTEIN A-RELATED"/>
    <property type="match status" value="1"/>
</dbReference>
<feature type="domain" description="AAA+ ATPase" evidence="2">
    <location>
        <begin position="42"/>
        <end position="186"/>
    </location>
</feature>
<proteinExistence type="predicted"/>
<organism evidence="3 4">
    <name type="scientific">Marinobacter antarcticus</name>
    <dbReference type="NCBI Taxonomy" id="564117"/>
    <lineage>
        <taxon>Bacteria</taxon>
        <taxon>Pseudomonadati</taxon>
        <taxon>Pseudomonadota</taxon>
        <taxon>Gammaproteobacteria</taxon>
        <taxon>Pseudomonadales</taxon>
        <taxon>Marinobacteraceae</taxon>
        <taxon>Marinobacter</taxon>
    </lineage>
</organism>
<dbReference type="CDD" id="cd00009">
    <property type="entry name" value="AAA"/>
    <property type="match status" value="1"/>
</dbReference>
<reference evidence="4" key="1">
    <citation type="submission" date="2016-11" db="EMBL/GenBank/DDBJ databases">
        <authorList>
            <person name="Varghese N."/>
            <person name="Submissions S."/>
        </authorList>
    </citation>
    <scope>NUCLEOTIDE SEQUENCE [LARGE SCALE GENOMIC DNA]</scope>
    <source>
        <strain evidence="4">CGMCC 1.10835</strain>
    </source>
</reference>
<dbReference type="AlphaFoldDB" id="A0A1M6SPZ9"/>
<evidence type="ECO:0000313" key="3">
    <source>
        <dbReference type="EMBL" id="SHK46719.1"/>
    </source>
</evidence>
<feature type="region of interest" description="Disordered" evidence="1">
    <location>
        <begin position="322"/>
        <end position="346"/>
    </location>
</feature>
<dbReference type="EMBL" id="FRAQ01000001">
    <property type="protein sequence ID" value="SHK46719.1"/>
    <property type="molecule type" value="Genomic_DNA"/>
</dbReference>
<sequence>MYYDFFGFREPPFSIAPDPRYLYLSERHKEALAHLMYGVQGQGGFIVITGEVGTGKTTVSRCFIENAPAHVDIALILNPRLSARELLSAICDELEIAHPAGASIKQLVDLINRDLLKAHAAGRHKVLMIDEAQNLSADVLEQLRLLTNLETAEKKLLQIVLLGQPELQQILALPKLRQLNQRVTARYHLDAIGGNELPAYLSYRLGVAGMRGDVFSPAAVRKLYRLSHGIPRLINLISDRALLGAYAEGEHEVTPAHIRQAAKEVGGSNLGPKPAGVRGKPDLPGYLVLAASLLLAIVSTFWLYQKWPEYGFGSEPQALANETTAEQGGAIQRESEPEEQLDEQPESLQALPLVEEAPTRPDPEIPPFRFSEQALNLPEAFRGLFDIWGVEYSPQESPIACDFAGVSGLGCLERQGSRRSLAFLDRPAMLMLQDDAGNRGYAVLRHLDGDVADIVLPGGPVQVSFSSLESLWFGEYRLLWQLPDYMANRTSSGVGDAAGEELWIGARMMELADAHGGSPADNARIKRLSAKDQVRWYQSLRGLTVDGIAGAMTIIQINNDLNADVPRLLSTRPGGKG</sequence>
<dbReference type="Gene3D" id="3.90.70.10">
    <property type="entry name" value="Cysteine proteinases"/>
    <property type="match status" value="1"/>
</dbReference>